<dbReference type="RefSeq" id="WP_292368117.1">
    <property type="nucleotide sequence ID" value="NZ_JBEPLM010000007.1"/>
</dbReference>
<dbReference type="InterPro" id="IPR050639">
    <property type="entry name" value="SSR_resolvase"/>
</dbReference>
<dbReference type="PANTHER" id="PTHR30461:SF27">
    <property type="entry name" value="BLR0012 PROTEIN"/>
    <property type="match status" value="1"/>
</dbReference>
<keyword evidence="2" id="KW-1185">Reference proteome</keyword>
<gene>
    <name evidence="1" type="ORF">ABID26_003986</name>
</gene>
<accession>A0ABV2HVG3</accession>
<organism evidence="1 2">
    <name type="scientific">Mesorhizobium shonense</name>
    <dbReference type="NCBI Taxonomy" id="1209948"/>
    <lineage>
        <taxon>Bacteria</taxon>
        <taxon>Pseudomonadati</taxon>
        <taxon>Pseudomonadota</taxon>
        <taxon>Alphaproteobacteria</taxon>
        <taxon>Hyphomicrobiales</taxon>
        <taxon>Phyllobacteriaceae</taxon>
        <taxon>Mesorhizobium</taxon>
    </lineage>
</organism>
<evidence type="ECO:0000313" key="1">
    <source>
        <dbReference type="EMBL" id="MET3594578.1"/>
    </source>
</evidence>
<proteinExistence type="predicted"/>
<reference evidence="1 2" key="1">
    <citation type="submission" date="2024-06" db="EMBL/GenBank/DDBJ databases">
        <title>Genomic Encyclopedia of Type Strains, Phase IV (KMG-IV): sequencing the most valuable type-strain genomes for metagenomic binning, comparative biology and taxonomic classification.</title>
        <authorList>
            <person name="Goeker M."/>
        </authorList>
    </citation>
    <scope>NUCLEOTIDE SEQUENCE [LARGE SCALE GENOMIC DNA]</scope>
    <source>
        <strain evidence="1 2">DSM 29846</strain>
    </source>
</reference>
<dbReference type="EMBL" id="JBEPLM010000007">
    <property type="protein sequence ID" value="MET3594578.1"/>
    <property type="molecule type" value="Genomic_DNA"/>
</dbReference>
<protein>
    <submittedName>
        <fullName evidence="1">DNA invertase Pin-like site-specific DNA recombinase</fullName>
    </submittedName>
</protein>
<evidence type="ECO:0000313" key="2">
    <source>
        <dbReference type="Proteomes" id="UP001549036"/>
    </source>
</evidence>
<name>A0ABV2HVG3_9HYPH</name>
<dbReference type="Proteomes" id="UP001549036">
    <property type="component" value="Unassembled WGS sequence"/>
</dbReference>
<dbReference type="PANTHER" id="PTHR30461">
    <property type="entry name" value="DNA-INVERTASE FROM LAMBDOID PROPHAGE"/>
    <property type="match status" value="1"/>
</dbReference>
<sequence length="140" mass="16128">MLEFCGSVATLIVDEDGVYDPRLINDRLLPGMKDTMREMELSVFRQRSIEALRQKARRGELLLTVAIGHVKAEDGQLDKDPDRRVRDGIALVFRKFAELHSIRQVLLWFRQEQVLVPSFRAAASRRLNGRCRSITRCNTC</sequence>
<comment type="caution">
    <text evidence="1">The sequence shown here is derived from an EMBL/GenBank/DDBJ whole genome shotgun (WGS) entry which is preliminary data.</text>
</comment>